<comment type="caution">
    <text evidence="1">The sequence shown here is derived from an EMBL/GenBank/DDBJ whole genome shotgun (WGS) entry which is preliminary data.</text>
</comment>
<dbReference type="EMBL" id="CAICTM010000158">
    <property type="protein sequence ID" value="CAB9503212.1"/>
    <property type="molecule type" value="Genomic_DNA"/>
</dbReference>
<sequence length="135" mass="15332">MPVLFQAAAYLVHAKSNWAWEFMFPDPNSGGPITAQAAVVFVRVTYTERDGNRTVQGFGSLRDAYMYSQQIGTFWEAVDAANRCNEVVKRVCYRQVLDLMNQQIGTYGQGYLPHELKRAMNEIEGYLNVALTVWV</sequence>
<keyword evidence="2" id="KW-1185">Reference proteome</keyword>
<accession>A0A9N8DI92</accession>
<dbReference type="AlphaFoldDB" id="A0A9N8DI92"/>
<evidence type="ECO:0000313" key="1">
    <source>
        <dbReference type="EMBL" id="CAB9503212.1"/>
    </source>
</evidence>
<reference evidence="1" key="1">
    <citation type="submission" date="2020-06" db="EMBL/GenBank/DDBJ databases">
        <authorList>
            <consortium name="Plant Systems Biology data submission"/>
        </authorList>
    </citation>
    <scope>NUCLEOTIDE SEQUENCE</scope>
    <source>
        <strain evidence="1">D6</strain>
    </source>
</reference>
<name>A0A9N8DI92_9STRA</name>
<proteinExistence type="predicted"/>
<evidence type="ECO:0000313" key="2">
    <source>
        <dbReference type="Proteomes" id="UP001153069"/>
    </source>
</evidence>
<dbReference type="Proteomes" id="UP001153069">
    <property type="component" value="Unassembled WGS sequence"/>
</dbReference>
<gene>
    <name evidence="1" type="ORF">SEMRO_159_G071800.1</name>
</gene>
<organism evidence="1 2">
    <name type="scientific">Seminavis robusta</name>
    <dbReference type="NCBI Taxonomy" id="568900"/>
    <lineage>
        <taxon>Eukaryota</taxon>
        <taxon>Sar</taxon>
        <taxon>Stramenopiles</taxon>
        <taxon>Ochrophyta</taxon>
        <taxon>Bacillariophyta</taxon>
        <taxon>Bacillariophyceae</taxon>
        <taxon>Bacillariophycidae</taxon>
        <taxon>Naviculales</taxon>
        <taxon>Naviculaceae</taxon>
        <taxon>Seminavis</taxon>
    </lineage>
</organism>
<protein>
    <submittedName>
        <fullName evidence="1">Uncharacterized protein</fullName>
    </submittedName>
</protein>